<organism evidence="1 2">
    <name type="scientific">Pseudoalteromonas piratica</name>
    <dbReference type="NCBI Taxonomy" id="1348114"/>
    <lineage>
        <taxon>Bacteria</taxon>
        <taxon>Pseudomonadati</taxon>
        <taxon>Pseudomonadota</taxon>
        <taxon>Gammaproteobacteria</taxon>
        <taxon>Alteromonadales</taxon>
        <taxon>Pseudoalteromonadaceae</taxon>
        <taxon>Pseudoalteromonas</taxon>
    </lineage>
</organism>
<accession>A0A0A7ELQ3</accession>
<proteinExistence type="predicted"/>
<protein>
    <submittedName>
        <fullName evidence="1">Uncharacterized protein</fullName>
    </submittedName>
</protein>
<dbReference type="Gene3D" id="3.30.1460.10">
    <property type="match status" value="1"/>
</dbReference>
<dbReference type="STRING" id="1348114.OM33_17580"/>
<dbReference type="RefSeq" id="WP_040135517.1">
    <property type="nucleotide sequence ID" value="NZ_CP009889.1"/>
</dbReference>
<evidence type="ECO:0000313" key="2">
    <source>
        <dbReference type="Proteomes" id="UP000030341"/>
    </source>
</evidence>
<dbReference type="HOGENOM" id="CLU_1873699_0_0_6"/>
<reference evidence="1 2" key="1">
    <citation type="submission" date="2014-11" db="EMBL/GenBank/DDBJ databases">
        <title>Complete Genome Sequence of Pseudoalteromonas sp. Strain OCN003 Isolated from Kaneohe Bay, Oahu, Hawaii.</title>
        <authorList>
            <person name="Beurmann S."/>
            <person name="Videau P."/>
            <person name="Ushijima B."/>
            <person name="Smith A.M."/>
            <person name="Aeby G.S."/>
            <person name="Callahan S.M."/>
            <person name="Belcaid M."/>
        </authorList>
    </citation>
    <scope>NUCLEOTIDE SEQUENCE [LARGE SCALE GENOMIC DNA]</scope>
    <source>
        <strain evidence="1 2">OCN003</strain>
    </source>
</reference>
<gene>
    <name evidence="1" type="ORF">OM33_17580</name>
</gene>
<dbReference type="OrthoDB" id="6402198at2"/>
<dbReference type="EMBL" id="CP009889">
    <property type="protein sequence ID" value="AIY66902.1"/>
    <property type="molecule type" value="Genomic_DNA"/>
</dbReference>
<dbReference type="SUPFAM" id="SSF69635">
    <property type="entry name" value="Type III secretory system chaperone-like"/>
    <property type="match status" value="1"/>
</dbReference>
<keyword evidence="2" id="KW-1185">Reference proteome</keyword>
<dbReference type="KEGG" id="pseo:OM33_17580"/>
<name>A0A0A7ELQ3_9GAMM</name>
<dbReference type="Proteomes" id="UP000030341">
    <property type="component" value="Chromosome 2"/>
</dbReference>
<dbReference type="AlphaFoldDB" id="A0A0A7ELQ3"/>
<sequence length="136" mass="15684">MLINDFIKQLATELNIGISQSEQGFASVSLDDILVDIQSFKDTLVFYSYIDHFSEQAYEQEQQLKQAMSWTYGWQKSESSIAQLSERFAIQTTQPLSLSFEQLLELLNSHCQLVAQIQQLELQPIQHSQQHAYILP</sequence>
<evidence type="ECO:0000313" key="1">
    <source>
        <dbReference type="EMBL" id="AIY66902.1"/>
    </source>
</evidence>
<dbReference type="eggNOG" id="ENOG5033PIM">
    <property type="taxonomic scope" value="Bacteria"/>
</dbReference>